<proteinExistence type="predicted"/>
<evidence type="ECO:0000313" key="2">
    <source>
        <dbReference type="Proteomes" id="UP000004440"/>
    </source>
</evidence>
<reference evidence="1 2" key="1">
    <citation type="journal article" date="2011" name="J. Bacteriol.">
        <title>Genome Sequence of an Ammonia-Oxidizing Soil Archaeon, "Candidatus Nitrosoarchaeum koreensis" MY1.</title>
        <authorList>
            <person name="Kim B.K."/>
            <person name="Jung M.Y."/>
            <person name="Yu D.S."/>
            <person name="Park S.J."/>
            <person name="Oh T.K."/>
            <person name="Rhee S.K."/>
            <person name="Kim J.F."/>
        </authorList>
    </citation>
    <scope>NUCLEOTIDE SEQUENCE [LARGE SCALE GENOMIC DNA]</scope>
    <source>
        <strain evidence="1 2">MY1</strain>
    </source>
</reference>
<dbReference type="Proteomes" id="UP000004440">
    <property type="component" value="Unassembled WGS sequence"/>
</dbReference>
<keyword evidence="2" id="KW-1185">Reference proteome</keyword>
<name>F9CUV9_9ARCH</name>
<gene>
    <name evidence="1" type="ORF">MY1_1919</name>
</gene>
<evidence type="ECO:0000313" key="1">
    <source>
        <dbReference type="EMBL" id="EGP94663.1"/>
    </source>
</evidence>
<dbReference type="STRING" id="1001994.MY1_1919"/>
<comment type="caution">
    <text evidence="1">The sequence shown here is derived from an EMBL/GenBank/DDBJ whole genome shotgun (WGS) entry which is preliminary data.</text>
</comment>
<dbReference type="EMBL" id="AFPU01000001">
    <property type="protein sequence ID" value="EGP94663.1"/>
    <property type="molecule type" value="Genomic_DNA"/>
</dbReference>
<dbReference type="AlphaFoldDB" id="F9CUV9"/>
<sequence>MPKTNAPIILTIKTLRGNELNSSGDSVILYLRKAPSTDPTAKNTNSKPFMYL</sequence>
<organism evidence="1 2">
    <name type="scientific">Nitrosarchaeum koreense MY1</name>
    <dbReference type="NCBI Taxonomy" id="1001994"/>
    <lineage>
        <taxon>Archaea</taxon>
        <taxon>Nitrososphaerota</taxon>
        <taxon>Nitrososphaeria</taxon>
        <taxon>Nitrosopumilales</taxon>
        <taxon>Nitrosopumilaceae</taxon>
        <taxon>Nitrosarchaeum</taxon>
    </lineage>
</organism>
<accession>F9CUV9</accession>
<protein>
    <submittedName>
        <fullName evidence="1">Uncharacterized protein</fullName>
    </submittedName>
</protein>